<reference evidence="2" key="1">
    <citation type="submission" date="2023-03" db="EMBL/GenBank/DDBJ databases">
        <title>Andean soil-derived lignocellulolytic bacterial consortium as a source of novel taxa and putative plastic-active enzymes.</title>
        <authorList>
            <person name="Diaz-Garcia L."/>
            <person name="Chuvochina M."/>
            <person name="Feuerriegel G."/>
            <person name="Bunk B."/>
            <person name="Sproer C."/>
            <person name="Streit W.R."/>
            <person name="Rodriguez L.M."/>
            <person name="Overmann J."/>
            <person name="Jimenez D.J."/>
        </authorList>
    </citation>
    <scope>NUCLEOTIDE SEQUENCE</scope>
    <source>
        <strain evidence="2">MAG 26</strain>
    </source>
</reference>
<keyword evidence="1" id="KW-1133">Transmembrane helix</keyword>
<dbReference type="KEGG" id="acob:P0Y56_01250"/>
<keyword evidence="1" id="KW-0812">Transmembrane</keyword>
<proteinExistence type="predicted"/>
<evidence type="ECO:0000313" key="3">
    <source>
        <dbReference type="Proteomes" id="UP001218362"/>
    </source>
</evidence>
<keyword evidence="1" id="KW-0472">Membrane</keyword>
<feature type="transmembrane region" description="Helical" evidence="1">
    <location>
        <begin position="6"/>
        <end position="26"/>
    </location>
</feature>
<organism evidence="2 3">
    <name type="scientific">Candidatus Andeanibacterium colombiense</name>
    <dbReference type="NCBI Taxonomy" id="3121345"/>
    <lineage>
        <taxon>Bacteria</taxon>
        <taxon>Pseudomonadati</taxon>
        <taxon>Pseudomonadota</taxon>
        <taxon>Alphaproteobacteria</taxon>
        <taxon>Sphingomonadales</taxon>
        <taxon>Sphingomonadaceae</taxon>
        <taxon>Candidatus Andeanibacterium</taxon>
    </lineage>
</organism>
<name>A0AAJ5X9B0_9SPHN</name>
<dbReference type="InterPro" id="IPR009935">
    <property type="entry name" value="DUF1467"/>
</dbReference>
<evidence type="ECO:0000313" key="2">
    <source>
        <dbReference type="EMBL" id="WEK46941.1"/>
    </source>
</evidence>
<dbReference type="Proteomes" id="UP001218362">
    <property type="component" value="Chromosome"/>
</dbReference>
<feature type="transmembrane region" description="Helical" evidence="1">
    <location>
        <begin position="53"/>
        <end position="74"/>
    </location>
</feature>
<accession>A0AAJ5X9B0</accession>
<sequence>MRWTSMVAIYALFWVVSAFILLPFGVKTHDEAGIPKIPGQADSAPANFEPRKIAIRATFLGAVLCALYIANYSYGWITASDLNLYGDAPGYSGKADLGPT</sequence>
<protein>
    <submittedName>
        <fullName evidence="2">DUF1467 family protein</fullName>
    </submittedName>
</protein>
<gene>
    <name evidence="2" type="ORF">P0Y56_01250</name>
</gene>
<dbReference type="EMBL" id="CP119316">
    <property type="protein sequence ID" value="WEK46941.1"/>
    <property type="molecule type" value="Genomic_DNA"/>
</dbReference>
<dbReference type="Pfam" id="PF07330">
    <property type="entry name" value="DUF1467"/>
    <property type="match status" value="1"/>
</dbReference>
<dbReference type="AlphaFoldDB" id="A0AAJ5X9B0"/>
<evidence type="ECO:0000256" key="1">
    <source>
        <dbReference type="SAM" id="Phobius"/>
    </source>
</evidence>